<dbReference type="InterPro" id="IPR050091">
    <property type="entry name" value="PKS_NRPS_Biosynth_Enz"/>
</dbReference>
<dbReference type="Gene3D" id="3.40.50.150">
    <property type="entry name" value="Vaccinia Virus protein VP39"/>
    <property type="match status" value="1"/>
</dbReference>
<dbReference type="SUPFAM" id="SSF52777">
    <property type="entry name" value="CoA-dependent acyltransferases"/>
    <property type="match status" value="2"/>
</dbReference>
<evidence type="ECO:0000259" key="9">
    <source>
        <dbReference type="PROSITE" id="PS52004"/>
    </source>
</evidence>
<dbReference type="SUPFAM" id="SSF47336">
    <property type="entry name" value="ACP-like"/>
    <property type="match status" value="1"/>
</dbReference>
<dbReference type="InterPro" id="IPR016035">
    <property type="entry name" value="Acyl_Trfase/lysoPLipase"/>
</dbReference>
<dbReference type="Gene3D" id="3.40.47.10">
    <property type="match status" value="1"/>
</dbReference>
<feature type="compositionally biased region" description="Polar residues" evidence="7">
    <location>
        <begin position="2327"/>
        <end position="2337"/>
    </location>
</feature>
<feature type="active site" description="Proton acceptor; for dehydratase activity" evidence="6">
    <location>
        <position position="960"/>
    </location>
</feature>
<accession>A0AAN6ND23</accession>
<dbReference type="InterPro" id="IPR049551">
    <property type="entry name" value="PKS_DH_C"/>
</dbReference>
<dbReference type="PROSITE" id="PS00012">
    <property type="entry name" value="PHOSPHOPANTETHEINE"/>
    <property type="match status" value="1"/>
</dbReference>
<dbReference type="PANTHER" id="PTHR43775">
    <property type="entry name" value="FATTY ACID SYNTHASE"/>
    <property type="match status" value="1"/>
</dbReference>
<dbReference type="InterPro" id="IPR020841">
    <property type="entry name" value="PKS_Beta-ketoAc_synthase_dom"/>
</dbReference>
<dbReference type="SMART" id="SM00826">
    <property type="entry name" value="PKS_DH"/>
    <property type="match status" value="1"/>
</dbReference>
<feature type="region of interest" description="C-terminal hotdog fold" evidence="6">
    <location>
        <begin position="1082"/>
        <end position="1239"/>
    </location>
</feature>
<dbReference type="SMART" id="SM00829">
    <property type="entry name" value="PKS_ER"/>
    <property type="match status" value="1"/>
</dbReference>
<evidence type="ECO:0000313" key="11">
    <source>
        <dbReference type="EMBL" id="KAK3942538.1"/>
    </source>
</evidence>
<evidence type="ECO:0000256" key="1">
    <source>
        <dbReference type="ARBA" id="ARBA00022450"/>
    </source>
</evidence>
<evidence type="ECO:0000259" key="8">
    <source>
        <dbReference type="PROSITE" id="PS50075"/>
    </source>
</evidence>
<dbReference type="PROSITE" id="PS52019">
    <property type="entry name" value="PKS_MFAS_DH"/>
    <property type="match status" value="1"/>
</dbReference>
<dbReference type="Gene3D" id="3.30.559.70">
    <property type="entry name" value="Choline/Carnitine o-acyltransferase, domain 2"/>
    <property type="match status" value="1"/>
</dbReference>
<dbReference type="GO" id="GO:0016491">
    <property type="term" value="F:oxidoreductase activity"/>
    <property type="evidence" value="ECO:0007669"/>
    <property type="project" value="UniProtKB-KW"/>
</dbReference>
<feature type="domain" description="PKS/mFAS DH" evidence="10">
    <location>
        <begin position="928"/>
        <end position="1239"/>
    </location>
</feature>
<evidence type="ECO:0000256" key="7">
    <source>
        <dbReference type="SAM" id="MobiDB-lite"/>
    </source>
</evidence>
<dbReference type="InterPro" id="IPR014030">
    <property type="entry name" value="Ketoacyl_synth_N"/>
</dbReference>
<dbReference type="Pfam" id="PF23297">
    <property type="entry name" value="ACP_SdgA_C"/>
    <property type="match status" value="1"/>
</dbReference>
<dbReference type="InterPro" id="IPR006162">
    <property type="entry name" value="Ppantetheine_attach_site"/>
</dbReference>
<feature type="domain" description="Carrier" evidence="8">
    <location>
        <begin position="2227"/>
        <end position="2302"/>
    </location>
</feature>
<proteinExistence type="predicted"/>
<dbReference type="Proteomes" id="UP001303473">
    <property type="component" value="Unassembled WGS sequence"/>
</dbReference>
<dbReference type="Gene3D" id="3.90.180.10">
    <property type="entry name" value="Medium-chain alcohol dehydrogenases, catalytic domain"/>
    <property type="match status" value="1"/>
</dbReference>
<dbReference type="Pfam" id="PF14765">
    <property type="entry name" value="PS-DH"/>
    <property type="match status" value="1"/>
</dbReference>
<reference evidence="12" key="1">
    <citation type="journal article" date="2023" name="Mol. Phylogenet. Evol.">
        <title>Genome-scale phylogeny and comparative genomics of the fungal order Sordariales.</title>
        <authorList>
            <person name="Hensen N."/>
            <person name="Bonometti L."/>
            <person name="Westerberg I."/>
            <person name="Brannstrom I.O."/>
            <person name="Guillou S."/>
            <person name="Cros-Aarteil S."/>
            <person name="Calhoun S."/>
            <person name="Haridas S."/>
            <person name="Kuo A."/>
            <person name="Mondo S."/>
            <person name="Pangilinan J."/>
            <person name="Riley R."/>
            <person name="LaButti K."/>
            <person name="Andreopoulos B."/>
            <person name="Lipzen A."/>
            <person name="Chen C."/>
            <person name="Yan M."/>
            <person name="Daum C."/>
            <person name="Ng V."/>
            <person name="Clum A."/>
            <person name="Steindorff A."/>
            <person name="Ohm R.A."/>
            <person name="Martin F."/>
            <person name="Silar P."/>
            <person name="Natvig D.O."/>
            <person name="Lalanne C."/>
            <person name="Gautier V."/>
            <person name="Ament-Velasquez S.L."/>
            <person name="Kruys A."/>
            <person name="Hutchinson M.I."/>
            <person name="Powell A.J."/>
            <person name="Barry K."/>
            <person name="Miller A.N."/>
            <person name="Grigoriev I.V."/>
            <person name="Debuchy R."/>
            <person name="Gladieux P."/>
            <person name="Hiltunen Thoren M."/>
            <person name="Johannesson H."/>
        </authorList>
    </citation>
    <scope>NUCLEOTIDE SEQUENCE [LARGE SCALE GENOMIC DNA]</scope>
    <source>
        <strain evidence="12">CBS 340.73</strain>
    </source>
</reference>
<dbReference type="Pfam" id="PF16197">
    <property type="entry name" value="KAsynt_C_assoc"/>
    <property type="match status" value="1"/>
</dbReference>
<feature type="region of interest" description="Disordered" evidence="7">
    <location>
        <begin position="2306"/>
        <end position="2351"/>
    </location>
</feature>
<feature type="active site" description="Proton donor; for dehydratase activity" evidence="6">
    <location>
        <position position="1150"/>
    </location>
</feature>
<dbReference type="Pfam" id="PF00109">
    <property type="entry name" value="ketoacyl-synt"/>
    <property type="match status" value="1"/>
</dbReference>
<evidence type="ECO:0000256" key="2">
    <source>
        <dbReference type="ARBA" id="ARBA00022553"/>
    </source>
</evidence>
<dbReference type="Gene3D" id="1.10.1200.10">
    <property type="entry name" value="ACP-like"/>
    <property type="match status" value="1"/>
</dbReference>
<feature type="domain" description="Ketosynthase family 3 (KS3)" evidence="9">
    <location>
        <begin position="9"/>
        <end position="438"/>
    </location>
</feature>
<dbReference type="InterPro" id="IPR016039">
    <property type="entry name" value="Thiolase-like"/>
</dbReference>
<dbReference type="Pfam" id="PF08659">
    <property type="entry name" value="KR"/>
    <property type="match status" value="2"/>
</dbReference>
<dbReference type="InterPro" id="IPR001227">
    <property type="entry name" value="Ac_transferase_dom_sf"/>
</dbReference>
<dbReference type="SUPFAM" id="SSF51735">
    <property type="entry name" value="NAD(P)-binding Rossmann-fold domains"/>
    <property type="match status" value="2"/>
</dbReference>
<dbReference type="SUPFAM" id="SSF50129">
    <property type="entry name" value="GroES-like"/>
    <property type="match status" value="1"/>
</dbReference>
<dbReference type="SMART" id="SM00823">
    <property type="entry name" value="PKS_PP"/>
    <property type="match status" value="1"/>
</dbReference>
<dbReference type="SMART" id="SM00827">
    <property type="entry name" value="PKS_AT"/>
    <property type="match status" value="1"/>
</dbReference>
<comment type="caution">
    <text evidence="11">The sequence shown here is derived from an EMBL/GenBank/DDBJ whole genome shotgun (WGS) entry which is preliminary data.</text>
</comment>
<dbReference type="InterPro" id="IPR009081">
    <property type="entry name" value="PP-bd_ACP"/>
</dbReference>
<dbReference type="Pfam" id="PF00755">
    <property type="entry name" value="Carn_acyltransf"/>
    <property type="match status" value="1"/>
</dbReference>
<dbReference type="Pfam" id="PF00698">
    <property type="entry name" value="Acyl_transf_1"/>
    <property type="match status" value="1"/>
</dbReference>
<keyword evidence="1" id="KW-0596">Phosphopantetheine</keyword>
<dbReference type="Gene3D" id="3.40.50.720">
    <property type="entry name" value="NAD(P)-binding Rossmann-like Domain"/>
    <property type="match status" value="2"/>
</dbReference>
<evidence type="ECO:0000313" key="12">
    <source>
        <dbReference type="Proteomes" id="UP001303473"/>
    </source>
</evidence>
<evidence type="ECO:0000256" key="5">
    <source>
        <dbReference type="ARBA" id="ARBA00023268"/>
    </source>
</evidence>
<feature type="region of interest" description="N-terminal hotdog fold" evidence="6">
    <location>
        <begin position="928"/>
        <end position="1060"/>
    </location>
</feature>
<sequence length="2949" mass="318225">MAKSDTSSFDPVAVVGISCRLPGGANSVDKLWELLEQGAETWSPVPADRFNETAFYHPNADDPNGTNNHRGGHFIDGDVRDFDHSFFRMSPQQAVAMDPQQRILLEMSHEALENAGWPSETIAGSSTAVYAAVFTTDFDRNLYKDPLDLPTYYVTGTAQAILANRISHFFDLRGPSMTLDTGCSGGFVALHQACQSLRCGESDAAIVAAANLTLSPDHHVGMSNLHMIGSTGRSYPFDSRGEGYGRGEGCVVLVLKRLQDALRDRDSIRTVIRGTALNQDGYTAAGITHPNGAAQAALIRAAYAQANLRPQDVAYVEAHGTGTVAGDREELAALAEVFTGQQDRRLPLYVGSIKGSIGHTENTSGLASLVKAALILDREIIPPVAGFSKSSPKPGLPLDRVRIPTELVPWPHAEGVTPRVSINSFGFGGSNAHAILERGPRASHRPSTRVSPRLFVLSADNRASLLAMIEAHRGWVDWRPGTPLEDVSYTLCHRRSALSWRFSCVAEDRNSLLDGLDQGLRTPPTKPVPPETNVVFIFTGQGAQWLGMGRELLLESAPSPVFRNSIRASRDILHELGATWDLETELLHDESTTPSLLNTAELAQPATTAVQIALVALLRAWGVRPHAVVGHSSGEIAAAYTAGHISHRTAIAVAFHRGFMAAISKTRGLPRGAMMSVGLGEHEAAPYTEGLARGVACIACINSPSSVTISGDADAVDEIAARLAVKDDGIFRRRLLVDTAYHSHHMRAVADDYGNRLGVLGSEKNPDVDGNEVDFVSSVSGTRKSCGFGSEYWTTNLVSPVRFCDAIQSLTASMPRRHTFFIEIGPHGALAGPVRQCLADSKLPTLEFDCHSVLQRKVGPITSALNLAGHLFDRGIKLNFDAVSALTPGYSTATALPDLPAYVWDHSTKHWHESRLSREYRMRRDPYHDLLGVRIADSTAIEPRWRHMISPSTLPWLADHVIDGLAIFPGSGYLCMAIEAISQLCRERNPQQPLETVALRDISFLRALVILDSPQRTEMQLSLRPQAGTPLNFAFHITAFSDGEWHEHCTGLVEGVLAAEKEEVAVEEGWRTPSRPLSSIEGGTALTADDLYRELAVAGNTYGPTFAGIRSMTLTEDASRATATVEIPNVATIMPAQHQQPHVIHPTTLDIVLHTTLPMVGRRLGSGSVMPVHIDELLLSTTAAMSRMPGSELHASTTVTSSHFRTAHADVSVSTATSDVPVLLVSGIEMRSLAAHAKPALDEAQDVKSGICYELDLRADIDHIRTEDLPSNPRLTDLISHICFKSAKLSVVEFGVGRGSLALDFFRTADIHGSTLASYDFVDVTRQFFDEVREQVPEHSVSCHILSPDGDLVAEGSKLHPSNVILVSELAFLDHASALVKPGGMVVFVLNDTNPSSLNDALQHIPPVLDVQLTFHDVDRGSLVVLARPSNARVTELPRNVQILTHSASQSTPSWVIALKGKLSARGVDVSLETLEAGTGSATDVWNSPVLVIDDLPQPIISDPRCYSAAFALLKQPAHIIWLSPDDPLPMHQITGLARTAHAENDKLRLTTIHAAPNVLEHADGPKHARLLEMLAGCLVRAAAQDNEPHHEREYRVREDGTVLVPRLRRSEQLNRAVSADAVHRPDVESRRFIDNSRSLILSNTPGTSTSSGDTGTPAFVEGEEMSATTLADDEIELEARATVLSESGLATPLSEYAGVVKRVGAGVRAFSPGDLAVALGAVTGANHPRVTVAHAGRLPPGMPPTTAVGLLLSTMAACHALYGLARLQPTATVLIHGALSAIGRATLAVARSIGARITATAADPVEACLLVDQCGLSAQDVLVTRSSIYKRLPREVFAGGLDAVIQASESAVPVDIFPYIRPFGSVIIMGPSASLSPQAAKLPLNVAVYSLDIMGLLQARPEMIASLVAQATAALEDVPTDGLDLCVRDIAQTSEGLRLIEMGISTKVVLQVNPDSVVPVVQSPRPRVDGWDTEDASYVVAGGLGDLGRRLLFLMARRGAMHLITLSRRVPDPDDYRSLQSQLDGIRPGCRIIQSAAILQVRAHFHIKVDGTLALERAFTSPNLEFFLMLSSVANIIGTSGQANYNAGNAVQDAIAQARRGKSCHFVSLNIGWIEDAVATADHEARLSNLRRAGLRAIRPDELSRYLDYALGAATSKARLTQAVIGFDAASLSNATTHNGTVRSAMFSHVRNSPKLTPAESPSSPSSGAVSFAQILASGSPDVVVGFIANAVAGQLARLISVDTTRIDTNHGSMLALGLDSLVAIELRNWIMREFDAPIQSSELMIDQSIRALAEKVAARSRVALSSSSAEDSDDNSDVGQEQARSDNYTPSQSLETPTSSVSPSTGTNDLSAEFKLPAVPLPTLEDTLQVFRESHRAIDSPEDQDATSEAVRAFLEGPGPLLQRRLEDAGPGAVVDAYERQVYLERREPLQDYSTFFVGHPIDAPVHSQATRAAVLTIAGIEFARQISAGNLAPDTLHGVSVTTEARYWLFYTARRPGTGVDRMDRFTPNQTVAVLRRGHVFQISFPDQDTPLHLPAVYAAYDNILRISDEPKPTVCTLTADDRESWVTFRNELELDPENTAALQAIDSAAFVVCLDNESPNTAGDRHMQFLLNSRHRDLVNRWLDKPVQFAVTANGVSAGIYEHAKIDGMDVRELHKHLTRALFAHSSSNKLEPSTSSPAIAAYPIREYVWRPSPSTIQRIRHIQLQCKSAYGLIDHRYVDADVLGLSSLRDQYRAPPNATAHLTVLLALYLVDGGVRPAWETASLATFARGRVDWVQTVTSAARAFVEAAAGAEDGNDDAKKALRSLFDTAVIAHSLSISAAARGRGYVHHMYALLGVLAPEERGDNLPALFRSRAWEATRRGGQGQDFKIGFMPDADDGDASSWDEGGFLMDGENGIYVHCGVREKYTRFVVSARPEYAGAVCDALRRAATTISSILTTPEGNF</sequence>
<dbReference type="InterPro" id="IPR049900">
    <property type="entry name" value="PKS_mFAS_DH"/>
</dbReference>
<dbReference type="InterPro" id="IPR011032">
    <property type="entry name" value="GroES-like_sf"/>
</dbReference>
<dbReference type="InterPro" id="IPR023213">
    <property type="entry name" value="CAT-like_dom_sf"/>
</dbReference>
<protein>
    <submittedName>
        <fullName evidence="11">Polyketide synthase protein</fullName>
    </submittedName>
</protein>
<dbReference type="InterPro" id="IPR036736">
    <property type="entry name" value="ACP-like_sf"/>
</dbReference>
<dbReference type="InterPro" id="IPR039551">
    <property type="entry name" value="Cho/carn_acyl_trans"/>
</dbReference>
<dbReference type="PROSITE" id="PS50075">
    <property type="entry name" value="CARRIER"/>
    <property type="match status" value="1"/>
</dbReference>
<dbReference type="SMART" id="SM00822">
    <property type="entry name" value="PKS_KR"/>
    <property type="match status" value="1"/>
</dbReference>
<dbReference type="InterPro" id="IPR014043">
    <property type="entry name" value="Acyl_transferase_dom"/>
</dbReference>
<evidence type="ECO:0000256" key="4">
    <source>
        <dbReference type="ARBA" id="ARBA00023002"/>
    </source>
</evidence>
<dbReference type="InterPro" id="IPR029063">
    <property type="entry name" value="SAM-dependent_MTases_sf"/>
</dbReference>
<dbReference type="InterPro" id="IPR020843">
    <property type="entry name" value="ER"/>
</dbReference>
<feature type="compositionally biased region" description="Low complexity" evidence="7">
    <location>
        <begin position="2338"/>
        <end position="2349"/>
    </location>
</feature>
<dbReference type="SUPFAM" id="SSF55048">
    <property type="entry name" value="Probable ACP-binding domain of malonyl-CoA ACP transacylase"/>
    <property type="match status" value="1"/>
</dbReference>
<dbReference type="InterPro" id="IPR020806">
    <property type="entry name" value="PKS_PP-bd"/>
</dbReference>
<keyword evidence="12" id="KW-1185">Reference proteome</keyword>
<dbReference type="PANTHER" id="PTHR43775:SF22">
    <property type="entry name" value="SYNTHASE, PUTATIVE (JCVI)-RELATED"/>
    <property type="match status" value="1"/>
</dbReference>
<dbReference type="Pfam" id="PF02801">
    <property type="entry name" value="Ketoacyl-synt_C"/>
    <property type="match status" value="1"/>
</dbReference>
<evidence type="ECO:0000256" key="3">
    <source>
        <dbReference type="ARBA" id="ARBA00022679"/>
    </source>
</evidence>
<dbReference type="InterPro" id="IPR042231">
    <property type="entry name" value="Cho/carn_acyl_trans_2"/>
</dbReference>
<dbReference type="SUPFAM" id="SSF52151">
    <property type="entry name" value="FabD/lysophospholipase-like"/>
    <property type="match status" value="1"/>
</dbReference>
<dbReference type="CDD" id="cd00833">
    <property type="entry name" value="PKS"/>
    <property type="match status" value="1"/>
</dbReference>
<organism evidence="11 12">
    <name type="scientific">Diplogelasinospora grovesii</name>
    <dbReference type="NCBI Taxonomy" id="303347"/>
    <lineage>
        <taxon>Eukaryota</taxon>
        <taxon>Fungi</taxon>
        <taxon>Dikarya</taxon>
        <taxon>Ascomycota</taxon>
        <taxon>Pezizomycotina</taxon>
        <taxon>Sordariomycetes</taxon>
        <taxon>Sordariomycetidae</taxon>
        <taxon>Sordariales</taxon>
        <taxon>Diplogelasinosporaceae</taxon>
        <taxon>Diplogelasinospora</taxon>
    </lineage>
</organism>
<dbReference type="InterPro" id="IPR049552">
    <property type="entry name" value="PKS_DH_N"/>
</dbReference>
<evidence type="ECO:0000259" key="10">
    <source>
        <dbReference type="PROSITE" id="PS52019"/>
    </source>
</evidence>
<name>A0AAN6ND23_9PEZI</name>
<gene>
    <name evidence="11" type="ORF">QBC46DRAFT_283808</name>
</gene>
<dbReference type="GO" id="GO:0004312">
    <property type="term" value="F:fatty acid synthase activity"/>
    <property type="evidence" value="ECO:0007669"/>
    <property type="project" value="TreeGrafter"/>
</dbReference>
<dbReference type="InterPro" id="IPR014031">
    <property type="entry name" value="Ketoacyl_synth_C"/>
</dbReference>
<dbReference type="PROSITE" id="PS52004">
    <property type="entry name" value="KS3_2"/>
    <property type="match status" value="1"/>
</dbReference>
<keyword evidence="3" id="KW-0808">Transferase</keyword>
<evidence type="ECO:0000256" key="6">
    <source>
        <dbReference type="PROSITE-ProRule" id="PRU01363"/>
    </source>
</evidence>
<dbReference type="Gene3D" id="3.40.366.10">
    <property type="entry name" value="Malonyl-Coenzyme A Acyl Carrier Protein, domain 2"/>
    <property type="match status" value="1"/>
</dbReference>
<keyword evidence="2" id="KW-0597">Phosphoprotein</keyword>
<dbReference type="Gene3D" id="3.10.129.110">
    <property type="entry name" value="Polyketide synthase dehydratase"/>
    <property type="match status" value="1"/>
</dbReference>
<dbReference type="SMART" id="SM00825">
    <property type="entry name" value="PKS_KS"/>
    <property type="match status" value="1"/>
</dbReference>
<dbReference type="InterPro" id="IPR042104">
    <property type="entry name" value="PKS_dehydratase_sf"/>
</dbReference>
<keyword evidence="4" id="KW-0560">Oxidoreductase</keyword>
<dbReference type="SUPFAM" id="SSF53901">
    <property type="entry name" value="Thiolase-like"/>
    <property type="match status" value="1"/>
</dbReference>
<dbReference type="GO" id="GO:0031177">
    <property type="term" value="F:phosphopantetheine binding"/>
    <property type="evidence" value="ECO:0007669"/>
    <property type="project" value="InterPro"/>
</dbReference>
<dbReference type="InterPro" id="IPR016036">
    <property type="entry name" value="Malonyl_transacylase_ACP-bd"/>
</dbReference>
<dbReference type="InterPro" id="IPR057326">
    <property type="entry name" value="KR_dom"/>
</dbReference>
<dbReference type="Pfam" id="PF21089">
    <property type="entry name" value="PKS_DH_N"/>
    <property type="match status" value="1"/>
</dbReference>
<dbReference type="InterPro" id="IPR032821">
    <property type="entry name" value="PKS_assoc"/>
</dbReference>
<dbReference type="Gene3D" id="3.30.559.10">
    <property type="entry name" value="Chloramphenicol acetyltransferase-like domain"/>
    <property type="match status" value="1"/>
</dbReference>
<dbReference type="CDD" id="cd05195">
    <property type="entry name" value="enoyl_red"/>
    <property type="match status" value="1"/>
</dbReference>
<dbReference type="GO" id="GO:0044550">
    <property type="term" value="P:secondary metabolite biosynthetic process"/>
    <property type="evidence" value="ECO:0007669"/>
    <property type="project" value="TreeGrafter"/>
</dbReference>
<dbReference type="InterPro" id="IPR036291">
    <property type="entry name" value="NAD(P)-bd_dom_sf"/>
</dbReference>
<dbReference type="InterPro" id="IPR020807">
    <property type="entry name" value="PKS_DH"/>
</dbReference>
<dbReference type="EMBL" id="MU853773">
    <property type="protein sequence ID" value="KAK3942538.1"/>
    <property type="molecule type" value="Genomic_DNA"/>
</dbReference>
<dbReference type="GO" id="GO:0006633">
    <property type="term" value="P:fatty acid biosynthetic process"/>
    <property type="evidence" value="ECO:0007669"/>
    <property type="project" value="TreeGrafter"/>
</dbReference>
<dbReference type="InterPro" id="IPR013968">
    <property type="entry name" value="PKS_KR"/>
</dbReference>
<keyword evidence="5" id="KW-0511">Multifunctional enzyme</keyword>